<dbReference type="Proteomes" id="UP000265520">
    <property type="component" value="Unassembled WGS sequence"/>
</dbReference>
<dbReference type="InterPro" id="IPR036397">
    <property type="entry name" value="RNaseH_sf"/>
</dbReference>
<dbReference type="InterPro" id="IPR053151">
    <property type="entry name" value="RNase_H-like"/>
</dbReference>
<keyword evidence="2" id="KW-0548">Nucleotidyltransferase</keyword>
<evidence type="ECO:0000313" key="3">
    <source>
        <dbReference type="Proteomes" id="UP000265520"/>
    </source>
</evidence>
<sequence>MARNGNLFNNAKINSQAAITKIRTAIALSASSINNTTDSISTSATANFGPGVVADTVADRVLNRLQVEQRLVRPSGYVSVSWKAPTAPWLKVNTDGSVRDSVAACGAIFRDYTGGFLGGFSCRLHVSSVLHTELLAIIIAIEQAHQRGWFHVWIESDSQIA</sequence>
<evidence type="ECO:0000259" key="1">
    <source>
        <dbReference type="Pfam" id="PF13456"/>
    </source>
</evidence>
<organism evidence="2 3">
    <name type="scientific">Trifolium medium</name>
    <dbReference type="NCBI Taxonomy" id="97028"/>
    <lineage>
        <taxon>Eukaryota</taxon>
        <taxon>Viridiplantae</taxon>
        <taxon>Streptophyta</taxon>
        <taxon>Embryophyta</taxon>
        <taxon>Tracheophyta</taxon>
        <taxon>Spermatophyta</taxon>
        <taxon>Magnoliopsida</taxon>
        <taxon>eudicotyledons</taxon>
        <taxon>Gunneridae</taxon>
        <taxon>Pentapetalae</taxon>
        <taxon>rosids</taxon>
        <taxon>fabids</taxon>
        <taxon>Fabales</taxon>
        <taxon>Fabaceae</taxon>
        <taxon>Papilionoideae</taxon>
        <taxon>50 kb inversion clade</taxon>
        <taxon>NPAAA clade</taxon>
        <taxon>Hologalegina</taxon>
        <taxon>IRL clade</taxon>
        <taxon>Trifolieae</taxon>
        <taxon>Trifolium</taxon>
    </lineage>
</organism>
<proteinExistence type="predicted"/>
<dbReference type="InterPro" id="IPR012337">
    <property type="entry name" value="RNaseH-like_sf"/>
</dbReference>
<dbReference type="EMBL" id="LXQA010096093">
    <property type="protein sequence ID" value="MCI15353.1"/>
    <property type="molecule type" value="Genomic_DNA"/>
</dbReference>
<name>A0A392PTD0_9FABA</name>
<dbReference type="CDD" id="cd06222">
    <property type="entry name" value="RNase_H_like"/>
    <property type="match status" value="1"/>
</dbReference>
<dbReference type="PANTHER" id="PTHR47723">
    <property type="entry name" value="OS05G0353850 PROTEIN"/>
    <property type="match status" value="1"/>
</dbReference>
<feature type="non-terminal residue" evidence="2">
    <location>
        <position position="161"/>
    </location>
</feature>
<dbReference type="Pfam" id="PF13456">
    <property type="entry name" value="RVT_3"/>
    <property type="match status" value="1"/>
</dbReference>
<dbReference type="SUPFAM" id="SSF53098">
    <property type="entry name" value="Ribonuclease H-like"/>
    <property type="match status" value="1"/>
</dbReference>
<keyword evidence="2" id="KW-0695">RNA-directed DNA polymerase</keyword>
<dbReference type="GO" id="GO:0003676">
    <property type="term" value="F:nucleic acid binding"/>
    <property type="evidence" value="ECO:0007669"/>
    <property type="project" value="InterPro"/>
</dbReference>
<accession>A0A392PTD0</accession>
<dbReference type="InterPro" id="IPR002156">
    <property type="entry name" value="RNaseH_domain"/>
</dbReference>
<reference evidence="2 3" key="1">
    <citation type="journal article" date="2018" name="Front. Plant Sci.">
        <title>Red Clover (Trifolium pratense) and Zigzag Clover (T. medium) - A Picture of Genomic Similarities and Differences.</title>
        <authorList>
            <person name="Dluhosova J."/>
            <person name="Istvanek J."/>
            <person name="Nedelnik J."/>
            <person name="Repkova J."/>
        </authorList>
    </citation>
    <scope>NUCLEOTIDE SEQUENCE [LARGE SCALE GENOMIC DNA]</scope>
    <source>
        <strain evidence="3">cv. 10/8</strain>
        <tissue evidence="2">Leaf</tissue>
    </source>
</reference>
<dbReference type="PANTHER" id="PTHR47723:SF23">
    <property type="entry name" value="REVERSE TRANSCRIPTASE-LIKE PROTEIN"/>
    <property type="match status" value="1"/>
</dbReference>
<comment type="caution">
    <text evidence="2">The sequence shown here is derived from an EMBL/GenBank/DDBJ whole genome shotgun (WGS) entry which is preliminary data.</text>
</comment>
<dbReference type="InterPro" id="IPR044730">
    <property type="entry name" value="RNase_H-like_dom_plant"/>
</dbReference>
<keyword evidence="2" id="KW-0808">Transferase</keyword>
<dbReference type="GO" id="GO:0004523">
    <property type="term" value="F:RNA-DNA hybrid ribonuclease activity"/>
    <property type="evidence" value="ECO:0007669"/>
    <property type="project" value="InterPro"/>
</dbReference>
<protein>
    <submittedName>
        <fullName evidence="2">RNA-directed DNA polymerase (Reverse transcriptase)</fullName>
    </submittedName>
</protein>
<keyword evidence="3" id="KW-1185">Reference proteome</keyword>
<feature type="domain" description="RNase H type-1" evidence="1">
    <location>
        <begin position="93"/>
        <end position="159"/>
    </location>
</feature>
<dbReference type="Gene3D" id="3.30.420.10">
    <property type="entry name" value="Ribonuclease H-like superfamily/Ribonuclease H"/>
    <property type="match status" value="1"/>
</dbReference>
<dbReference type="AlphaFoldDB" id="A0A392PTD0"/>
<evidence type="ECO:0000313" key="2">
    <source>
        <dbReference type="EMBL" id="MCI15353.1"/>
    </source>
</evidence>
<dbReference type="GO" id="GO:0003964">
    <property type="term" value="F:RNA-directed DNA polymerase activity"/>
    <property type="evidence" value="ECO:0007669"/>
    <property type="project" value="UniProtKB-KW"/>
</dbReference>